<keyword evidence="1" id="KW-0812">Transmembrane</keyword>
<feature type="transmembrane region" description="Helical" evidence="1">
    <location>
        <begin position="42"/>
        <end position="61"/>
    </location>
</feature>
<keyword evidence="3" id="KW-1185">Reference proteome</keyword>
<feature type="transmembrane region" description="Helical" evidence="1">
    <location>
        <begin position="117"/>
        <end position="137"/>
    </location>
</feature>
<keyword evidence="1" id="KW-1133">Transmembrane helix</keyword>
<sequence>MEQWRTKCLSGGGESKASSSMENKVLRPFLCLVVVLRGHGYGLVRALFLLTSFWMLVGFVFSHDKFDEGNDGFGDVLNDGKFINFVCERSDYPSFAKGLGFNFPPSEIRMTVVDGEMAVFVHIGVLLVAYPFGMVILDGEIYGFFKVSCLPSMELALFGWLI</sequence>
<name>A0A5J9V502_9POAL</name>
<evidence type="ECO:0000313" key="3">
    <source>
        <dbReference type="Proteomes" id="UP000324897"/>
    </source>
</evidence>
<accession>A0A5J9V502</accession>
<organism evidence="2 3">
    <name type="scientific">Eragrostis curvula</name>
    <name type="common">weeping love grass</name>
    <dbReference type="NCBI Taxonomy" id="38414"/>
    <lineage>
        <taxon>Eukaryota</taxon>
        <taxon>Viridiplantae</taxon>
        <taxon>Streptophyta</taxon>
        <taxon>Embryophyta</taxon>
        <taxon>Tracheophyta</taxon>
        <taxon>Spermatophyta</taxon>
        <taxon>Magnoliopsida</taxon>
        <taxon>Liliopsida</taxon>
        <taxon>Poales</taxon>
        <taxon>Poaceae</taxon>
        <taxon>PACMAD clade</taxon>
        <taxon>Chloridoideae</taxon>
        <taxon>Eragrostideae</taxon>
        <taxon>Eragrostidinae</taxon>
        <taxon>Eragrostis</taxon>
    </lineage>
</organism>
<dbReference type="EMBL" id="RWGY01000011">
    <property type="protein sequence ID" value="TVU31272.1"/>
    <property type="molecule type" value="Genomic_DNA"/>
</dbReference>
<protein>
    <submittedName>
        <fullName evidence="2">Uncharacterized protein</fullName>
    </submittedName>
</protein>
<comment type="caution">
    <text evidence="2">The sequence shown here is derived from an EMBL/GenBank/DDBJ whole genome shotgun (WGS) entry which is preliminary data.</text>
</comment>
<evidence type="ECO:0000313" key="2">
    <source>
        <dbReference type="EMBL" id="TVU31272.1"/>
    </source>
</evidence>
<feature type="non-terminal residue" evidence="2">
    <location>
        <position position="1"/>
    </location>
</feature>
<evidence type="ECO:0000256" key="1">
    <source>
        <dbReference type="SAM" id="Phobius"/>
    </source>
</evidence>
<reference evidence="2 3" key="1">
    <citation type="journal article" date="2019" name="Sci. Rep.">
        <title>A high-quality genome of Eragrostis curvula grass provides insights into Poaceae evolution and supports new strategies to enhance forage quality.</title>
        <authorList>
            <person name="Carballo J."/>
            <person name="Santos B.A.C.M."/>
            <person name="Zappacosta D."/>
            <person name="Garbus I."/>
            <person name="Selva J.P."/>
            <person name="Gallo C.A."/>
            <person name="Diaz A."/>
            <person name="Albertini E."/>
            <person name="Caccamo M."/>
            <person name="Echenique V."/>
        </authorList>
    </citation>
    <scope>NUCLEOTIDE SEQUENCE [LARGE SCALE GENOMIC DNA]</scope>
    <source>
        <strain evidence="3">cv. Victoria</strain>
        <tissue evidence="2">Leaf</tissue>
    </source>
</reference>
<proteinExistence type="predicted"/>
<gene>
    <name evidence="2" type="ORF">EJB05_22953</name>
</gene>
<dbReference type="AlphaFoldDB" id="A0A5J9V502"/>
<dbReference type="Gramene" id="TVU31272">
    <property type="protein sequence ID" value="TVU31272"/>
    <property type="gene ID" value="EJB05_22953"/>
</dbReference>
<keyword evidence="1" id="KW-0472">Membrane</keyword>
<dbReference type="Proteomes" id="UP000324897">
    <property type="component" value="Chromosome 1"/>
</dbReference>